<reference evidence="1" key="1">
    <citation type="submission" date="2020-07" db="EMBL/GenBank/DDBJ databases">
        <authorList>
            <person name="Nieuwenhuis M."/>
            <person name="Van De Peppel L.J.J."/>
        </authorList>
    </citation>
    <scope>NUCLEOTIDE SEQUENCE</scope>
    <source>
        <strain evidence="1">AP01</strain>
        <tissue evidence="1">Mycelium</tissue>
    </source>
</reference>
<protein>
    <submittedName>
        <fullName evidence="1">Uncharacterized protein</fullName>
    </submittedName>
</protein>
<dbReference type="OrthoDB" id="2793508at2759"/>
<dbReference type="Proteomes" id="UP000775547">
    <property type="component" value="Unassembled WGS sequence"/>
</dbReference>
<reference evidence="1" key="2">
    <citation type="submission" date="2021-10" db="EMBL/GenBank/DDBJ databases">
        <title>Phylogenomics reveals ancestral predisposition of the termite-cultivated fungus Termitomyces towards a domesticated lifestyle.</title>
        <authorList>
            <person name="Auxier B."/>
            <person name="Grum-Grzhimaylo A."/>
            <person name="Cardenas M.E."/>
            <person name="Lodge J.D."/>
            <person name="Laessoe T."/>
            <person name="Pedersen O."/>
            <person name="Smith M.E."/>
            <person name="Kuyper T.W."/>
            <person name="Franco-Molano E.A."/>
            <person name="Baroni T.J."/>
            <person name="Aanen D.K."/>
        </authorList>
    </citation>
    <scope>NUCLEOTIDE SEQUENCE</scope>
    <source>
        <strain evidence="1">AP01</strain>
        <tissue evidence="1">Mycelium</tissue>
    </source>
</reference>
<comment type="caution">
    <text evidence="1">The sequence shown here is derived from an EMBL/GenBank/DDBJ whole genome shotgun (WGS) entry which is preliminary data.</text>
</comment>
<sequence>MPAHIFYPENVPRADRLQMLINHIAIIQTDVGREKQRMDELDKKAKETLNLLLERGEVKSLDQLNAEAMARLTDEQRQEYQALIDSTKEVGQVTNILLWAGLVLGGEQIIRYGSPVLMSLARGVAALQGVQGGISALVGAAGKLATGAAAAGEGLAAAAQQATQTVARSSAAGAAAVAGESGAAAGAATDAVAETTKLTKPLGWIGKYGKWLSRLGVVLLLAVPLIEVIYGRKQKEQLIEGIHDTQVARLVIAALREQARKVTNEMNSIKSYLEILKKGKVTAAAEVGMFSVKITPDYLTFGEELLQTIRSSHAQIDLTTIERELRADDKGDFHKSDDLAVENVVLAAIKESTKAA</sequence>
<accession>A0A9P7KFU9</accession>
<gene>
    <name evidence="1" type="ORF">DXG03_007803</name>
</gene>
<dbReference type="EMBL" id="JABCKV010000006">
    <property type="protein sequence ID" value="KAG5647879.1"/>
    <property type="molecule type" value="Genomic_DNA"/>
</dbReference>
<evidence type="ECO:0000313" key="1">
    <source>
        <dbReference type="EMBL" id="KAG5647879.1"/>
    </source>
</evidence>
<keyword evidence="2" id="KW-1185">Reference proteome</keyword>
<proteinExistence type="predicted"/>
<name>A0A9P7KFU9_9AGAR</name>
<dbReference type="AlphaFoldDB" id="A0A9P7KFU9"/>
<evidence type="ECO:0000313" key="2">
    <source>
        <dbReference type="Proteomes" id="UP000775547"/>
    </source>
</evidence>
<organism evidence="1 2">
    <name type="scientific">Asterophora parasitica</name>
    <dbReference type="NCBI Taxonomy" id="117018"/>
    <lineage>
        <taxon>Eukaryota</taxon>
        <taxon>Fungi</taxon>
        <taxon>Dikarya</taxon>
        <taxon>Basidiomycota</taxon>
        <taxon>Agaricomycotina</taxon>
        <taxon>Agaricomycetes</taxon>
        <taxon>Agaricomycetidae</taxon>
        <taxon>Agaricales</taxon>
        <taxon>Tricholomatineae</taxon>
        <taxon>Lyophyllaceae</taxon>
        <taxon>Asterophora</taxon>
    </lineage>
</organism>